<accession>A0AAP2CS40</accession>
<keyword evidence="1" id="KW-0812">Transmembrane</keyword>
<dbReference type="RefSeq" id="WP_327792868.1">
    <property type="nucleotide sequence ID" value="NZ_JADQAZ010000001.1"/>
</dbReference>
<evidence type="ECO:0000313" key="4">
    <source>
        <dbReference type="Proteomes" id="UP001315686"/>
    </source>
</evidence>
<keyword evidence="4" id="KW-1185">Reference proteome</keyword>
<dbReference type="AlphaFoldDB" id="A0AAP2CS40"/>
<dbReference type="EMBL" id="JADQAZ010000001">
    <property type="protein sequence ID" value="MBT0956673.1"/>
    <property type="molecule type" value="Genomic_DNA"/>
</dbReference>
<organism evidence="3 4">
    <name type="scientific">Harenicola maris</name>
    <dbReference type="NCBI Taxonomy" id="2841044"/>
    <lineage>
        <taxon>Bacteria</taxon>
        <taxon>Pseudomonadati</taxon>
        <taxon>Pseudomonadota</taxon>
        <taxon>Alphaproteobacteria</taxon>
        <taxon>Rhodobacterales</taxon>
        <taxon>Paracoccaceae</taxon>
        <taxon>Harenicola</taxon>
    </lineage>
</organism>
<evidence type="ECO:0000259" key="2">
    <source>
        <dbReference type="Pfam" id="PF12158"/>
    </source>
</evidence>
<gene>
    <name evidence="3" type="ORF">IV417_04695</name>
</gene>
<dbReference type="InterPro" id="IPR021994">
    <property type="entry name" value="DUF3592"/>
</dbReference>
<sequence length="144" mass="15773">MDTALKLLIASGALLFCLGGLWSARSALLIQLREERAQGRIVKTRFTRRQGSDADREAHVLIAFEVAGQTISFEQSAPGGAFTTHRAQSVQRLKGTPVTVSYDRKNPKRASITPRRDGLWGLLFACAGLGIFLAITLGWNEITF</sequence>
<comment type="caution">
    <text evidence="3">The sequence shown here is derived from an EMBL/GenBank/DDBJ whole genome shotgun (WGS) entry which is preliminary data.</text>
</comment>
<keyword evidence="1" id="KW-0472">Membrane</keyword>
<evidence type="ECO:0000256" key="1">
    <source>
        <dbReference type="SAM" id="Phobius"/>
    </source>
</evidence>
<reference evidence="3 4" key="1">
    <citation type="journal article" date="2021" name="Arch. Microbiol.">
        <title>Harenicola maris gen. nov., sp. nov. isolated from the Sea of Japan shallow sediments.</title>
        <authorList>
            <person name="Romanenko L.A."/>
            <person name="Kurilenko V.V."/>
            <person name="Chernysheva N.Y."/>
            <person name="Tekutyeva L.A."/>
            <person name="Velansky P.V."/>
            <person name="Svetashev V.I."/>
            <person name="Isaeva M.P."/>
        </authorList>
    </citation>
    <scope>NUCLEOTIDE SEQUENCE [LARGE SCALE GENOMIC DNA]</scope>
    <source>
        <strain evidence="3 4">KMM 3653</strain>
    </source>
</reference>
<feature type="transmembrane region" description="Helical" evidence="1">
    <location>
        <begin position="118"/>
        <end position="139"/>
    </location>
</feature>
<dbReference type="Pfam" id="PF12158">
    <property type="entry name" value="DUF3592"/>
    <property type="match status" value="1"/>
</dbReference>
<keyword evidence="1" id="KW-1133">Transmembrane helix</keyword>
<dbReference type="Proteomes" id="UP001315686">
    <property type="component" value="Unassembled WGS sequence"/>
</dbReference>
<feature type="domain" description="DUF3592" evidence="2">
    <location>
        <begin position="37"/>
        <end position="115"/>
    </location>
</feature>
<name>A0AAP2CS40_9RHOB</name>
<evidence type="ECO:0000313" key="3">
    <source>
        <dbReference type="EMBL" id="MBT0956673.1"/>
    </source>
</evidence>
<protein>
    <submittedName>
        <fullName evidence="3">DUF3592 domain-containing protein</fullName>
    </submittedName>
</protein>
<proteinExistence type="predicted"/>